<dbReference type="FunFam" id="4.10.640.10:FF:000002">
    <property type="entry name" value="30S ribosomal protein S18, chloroplastic"/>
    <property type="match status" value="1"/>
</dbReference>
<evidence type="ECO:0000256" key="8">
    <source>
        <dbReference type="RuleBase" id="RU003910"/>
    </source>
</evidence>
<dbReference type="GO" id="GO:0009536">
    <property type="term" value="C:plastid"/>
    <property type="evidence" value="ECO:0007669"/>
    <property type="project" value="UniProtKB-SubCell"/>
</dbReference>
<dbReference type="PRINTS" id="PR00974">
    <property type="entry name" value="RIBOSOMALS18"/>
</dbReference>
<dbReference type="SUPFAM" id="SSF46911">
    <property type="entry name" value="Ribosomal protein S18"/>
    <property type="match status" value="1"/>
</dbReference>
<dbReference type="GeneID" id="33367855"/>
<evidence type="ECO:0000256" key="6">
    <source>
        <dbReference type="ARBA" id="ARBA00023274"/>
    </source>
</evidence>
<comment type="subcellular location">
    <subcellularLocation>
        <location evidence="1">Plastid</location>
    </subcellularLocation>
</comment>
<reference evidence="10" key="1">
    <citation type="journal article" date="2017" name="Am. J. Bot.">
        <title>The East Asian origin of the giant lobelias.</title>
        <authorList>
            <person name="Knox E.B."/>
            <person name="Li C."/>
        </authorList>
    </citation>
    <scope>NUCLEOTIDE SEQUENCE</scope>
</reference>
<gene>
    <name evidence="10" type="primary">rps18</name>
    <name evidence="10" type="ORF">Do_cus1Pt0520</name>
</gene>
<dbReference type="Gene3D" id="4.10.640.10">
    <property type="entry name" value="Ribosomal protein S18"/>
    <property type="match status" value="1"/>
</dbReference>
<dbReference type="GO" id="GO:0003735">
    <property type="term" value="F:structural constituent of ribosome"/>
    <property type="evidence" value="ECO:0007669"/>
    <property type="project" value="InterPro"/>
</dbReference>
<dbReference type="RefSeq" id="YP_009403416.1">
    <property type="nucleotide sequence ID" value="NC_035359.1"/>
</dbReference>
<accession>A0A1Z2QT40</accession>
<dbReference type="HAMAP" id="MF_00270">
    <property type="entry name" value="Ribosomal_bS18"/>
    <property type="match status" value="1"/>
</dbReference>
<keyword evidence="3" id="KW-0699">rRNA-binding</keyword>
<dbReference type="PANTHER" id="PTHR13479:SF40">
    <property type="entry name" value="SMALL RIBOSOMAL SUBUNIT PROTEIN BS18M"/>
    <property type="match status" value="1"/>
</dbReference>
<feature type="region of interest" description="Disordered" evidence="9">
    <location>
        <begin position="76"/>
        <end position="105"/>
    </location>
</feature>
<keyword evidence="10" id="KW-0934">Plastid</keyword>
<evidence type="ECO:0000256" key="7">
    <source>
        <dbReference type="ARBA" id="ARBA00035266"/>
    </source>
</evidence>
<dbReference type="Pfam" id="PF01084">
    <property type="entry name" value="Ribosomal_S18"/>
    <property type="match status" value="1"/>
</dbReference>
<evidence type="ECO:0000256" key="2">
    <source>
        <dbReference type="ARBA" id="ARBA00005589"/>
    </source>
</evidence>
<dbReference type="InterPro" id="IPR036870">
    <property type="entry name" value="Ribosomal_bS18_sf"/>
</dbReference>
<sequence>MDKSKRSSSKRLPPIKSGDRIEYRNISLIGRFISEQAKILPRRVTKLTLKQQRLMTRAIKQARILSLLPFITNEKSSQKNKVSTKVRKKYKGKPKKYKPYGKAKK</sequence>
<dbReference type="EMBL" id="MF061171">
    <property type="protein sequence ID" value="ASA34609.1"/>
    <property type="molecule type" value="Genomic_DNA"/>
</dbReference>
<evidence type="ECO:0000256" key="5">
    <source>
        <dbReference type="ARBA" id="ARBA00022980"/>
    </source>
</evidence>
<keyword evidence="5 8" id="KW-0689">Ribosomal protein</keyword>
<dbReference type="GO" id="GO:0070181">
    <property type="term" value="F:small ribosomal subunit rRNA binding"/>
    <property type="evidence" value="ECO:0007669"/>
    <property type="project" value="TreeGrafter"/>
</dbReference>
<organism evidence="10">
    <name type="scientific">Downingia cuspidata</name>
    <dbReference type="NCBI Taxonomy" id="101772"/>
    <lineage>
        <taxon>Eukaryota</taxon>
        <taxon>Viridiplantae</taxon>
        <taxon>Streptophyta</taxon>
        <taxon>Embryophyta</taxon>
        <taxon>Tracheophyta</taxon>
        <taxon>Spermatophyta</taxon>
        <taxon>Magnoliopsida</taxon>
        <taxon>eudicotyledons</taxon>
        <taxon>Gunneridae</taxon>
        <taxon>Pentapetalae</taxon>
        <taxon>asterids</taxon>
        <taxon>campanulids</taxon>
        <taxon>Asterales</taxon>
        <taxon>Campanulaceae</taxon>
        <taxon>Downingia</taxon>
    </lineage>
</organism>
<dbReference type="GO" id="GO:0006412">
    <property type="term" value="P:translation"/>
    <property type="evidence" value="ECO:0007669"/>
    <property type="project" value="InterPro"/>
</dbReference>
<evidence type="ECO:0000256" key="9">
    <source>
        <dbReference type="SAM" id="MobiDB-lite"/>
    </source>
</evidence>
<dbReference type="NCBIfam" id="TIGR00165">
    <property type="entry name" value="S18"/>
    <property type="match status" value="1"/>
</dbReference>
<dbReference type="GO" id="GO:0005763">
    <property type="term" value="C:mitochondrial small ribosomal subunit"/>
    <property type="evidence" value="ECO:0007669"/>
    <property type="project" value="TreeGrafter"/>
</dbReference>
<evidence type="ECO:0000256" key="3">
    <source>
        <dbReference type="ARBA" id="ARBA00022730"/>
    </source>
</evidence>
<evidence type="ECO:0000256" key="4">
    <source>
        <dbReference type="ARBA" id="ARBA00022884"/>
    </source>
</evidence>
<dbReference type="PANTHER" id="PTHR13479">
    <property type="entry name" value="30S RIBOSOMAL PROTEIN S18"/>
    <property type="match status" value="1"/>
</dbReference>
<comment type="similarity">
    <text evidence="2 8">Belongs to the bacterial ribosomal protein bS18 family.</text>
</comment>
<evidence type="ECO:0000256" key="1">
    <source>
        <dbReference type="ARBA" id="ARBA00004474"/>
    </source>
</evidence>
<keyword evidence="4" id="KW-0694">RNA-binding</keyword>
<dbReference type="AlphaFoldDB" id="A0A1Z2QT40"/>
<name>A0A1Z2QT40_9ASTR</name>
<proteinExistence type="inferred from homology"/>
<keyword evidence="6 8" id="KW-0687">Ribonucleoprotein</keyword>
<dbReference type="InterPro" id="IPR001648">
    <property type="entry name" value="Ribosomal_bS18"/>
</dbReference>
<evidence type="ECO:0000313" key="10">
    <source>
        <dbReference type="EMBL" id="ASA34609.1"/>
    </source>
</evidence>
<geneLocation type="plastid" evidence="10"/>
<protein>
    <recommendedName>
        <fullName evidence="7">Small ribosomal subunit protein bS18c</fullName>
    </recommendedName>
</protein>
<feature type="compositionally biased region" description="Basic residues" evidence="9">
    <location>
        <begin position="82"/>
        <end position="105"/>
    </location>
</feature>